<dbReference type="CDD" id="cd00265">
    <property type="entry name" value="MADS_MEF2_like"/>
    <property type="match status" value="1"/>
</dbReference>
<dbReference type="PANTHER" id="PTHR11945:SF145">
    <property type="entry name" value="MYOCYTE ENHANCER FACTOR 2B-RELATED"/>
    <property type="match status" value="1"/>
</dbReference>
<keyword evidence="2" id="KW-0805">Transcription regulation</keyword>
<dbReference type="AlphaFoldDB" id="A0A8C7IF88"/>
<evidence type="ECO:0000256" key="6">
    <source>
        <dbReference type="ARBA" id="ARBA00023242"/>
    </source>
</evidence>
<dbReference type="Gene3D" id="3.40.1810.10">
    <property type="entry name" value="Transcription factor, MADS-box"/>
    <property type="match status" value="1"/>
</dbReference>
<evidence type="ECO:0000256" key="5">
    <source>
        <dbReference type="ARBA" id="ARBA00023163"/>
    </source>
</evidence>
<keyword evidence="5" id="KW-0804">Transcription</keyword>
<dbReference type="GO" id="GO:0046983">
    <property type="term" value="F:protein dimerization activity"/>
    <property type="evidence" value="ECO:0007669"/>
    <property type="project" value="InterPro"/>
</dbReference>
<keyword evidence="3" id="KW-0238">DNA-binding</keyword>
<evidence type="ECO:0000256" key="1">
    <source>
        <dbReference type="ARBA" id="ARBA00004123"/>
    </source>
</evidence>
<evidence type="ECO:0000313" key="9">
    <source>
        <dbReference type="Ensembl" id="ENSOKIP00005072798.1"/>
    </source>
</evidence>
<dbReference type="GO" id="GO:0045944">
    <property type="term" value="P:positive regulation of transcription by RNA polymerase II"/>
    <property type="evidence" value="ECO:0007669"/>
    <property type="project" value="InterPro"/>
</dbReference>
<dbReference type="InterPro" id="IPR036879">
    <property type="entry name" value="TF_MADSbox_sf"/>
</dbReference>
<dbReference type="GeneTree" id="ENSGT00940000157492"/>
<proteinExistence type="predicted"/>
<evidence type="ECO:0000313" key="10">
    <source>
        <dbReference type="Proteomes" id="UP000694557"/>
    </source>
</evidence>
<sequence length="475" mass="51709">MGRKKIQITRIMDERNRQVTFTKRKFGLMKKAYELSVLCDCEIALIIFNSTNKLFQYASTDMDKVLLKYTEYNEPHESRTNSDIVEALSKKENKGGESPELESALTLTPRTEEKYKQINEEFDHMIKTHKIPGVAPSNYEMPVSIPVSNQNSLIYSHPGGSLGNHNLLPLAHHMQRNSMSPGVTHRPASAGGLMGADLTTGAVSSAGNGYGNHHRNSPGLLASPGSMNKSMQAKSPPPMNLGMNNRKPDLRVLIPPGAKNNMPSMCEDVNLLLNQRINNSQSAQSLATPVVSVATPTLPGQGMGGYPSAISTSYGTEYSLSSADLSSLSGFNSGSSLHLGSMSGWQQQHLQNMQHSALSQLGNCNSNHLCQSSNLSLPSAQSLHIKSEPVSPPRDRTSSTPLCYGIHQQHNPSSRQDSGHSPVDSLSSCSSSHEGSDRDEHRNEFHSPLGLSRPAMDERESPSVKRVRLSEGWAT</sequence>
<evidence type="ECO:0000256" key="3">
    <source>
        <dbReference type="ARBA" id="ARBA00023125"/>
    </source>
</evidence>
<keyword evidence="4" id="KW-0010">Activator</keyword>
<dbReference type="Pfam" id="PF12347">
    <property type="entry name" value="HJURP_C"/>
    <property type="match status" value="1"/>
</dbReference>
<organism evidence="9 10">
    <name type="scientific">Oncorhynchus kisutch</name>
    <name type="common">Coho salmon</name>
    <name type="synonym">Salmo kisutch</name>
    <dbReference type="NCBI Taxonomy" id="8019"/>
    <lineage>
        <taxon>Eukaryota</taxon>
        <taxon>Metazoa</taxon>
        <taxon>Chordata</taxon>
        <taxon>Craniata</taxon>
        <taxon>Vertebrata</taxon>
        <taxon>Euteleostomi</taxon>
        <taxon>Actinopterygii</taxon>
        <taxon>Neopterygii</taxon>
        <taxon>Teleostei</taxon>
        <taxon>Protacanthopterygii</taxon>
        <taxon>Salmoniformes</taxon>
        <taxon>Salmonidae</taxon>
        <taxon>Salmoninae</taxon>
        <taxon>Oncorhynchus</taxon>
    </lineage>
</organism>
<dbReference type="PROSITE" id="PS00350">
    <property type="entry name" value="MADS_BOX_1"/>
    <property type="match status" value="1"/>
</dbReference>
<dbReference type="Proteomes" id="UP000694557">
    <property type="component" value="Unassembled WGS sequence"/>
</dbReference>
<comment type="subcellular location">
    <subcellularLocation>
        <location evidence="1">Nucleus</location>
    </subcellularLocation>
</comment>
<feature type="compositionally biased region" description="Low complexity" evidence="7">
    <location>
        <begin position="421"/>
        <end position="433"/>
    </location>
</feature>
<dbReference type="GO" id="GO:0000981">
    <property type="term" value="F:DNA-binding transcription factor activity, RNA polymerase II-specific"/>
    <property type="evidence" value="ECO:0007669"/>
    <property type="project" value="TreeGrafter"/>
</dbReference>
<dbReference type="GO" id="GO:0042826">
    <property type="term" value="F:histone deacetylase binding"/>
    <property type="evidence" value="ECO:0007669"/>
    <property type="project" value="TreeGrafter"/>
</dbReference>
<name>A0A8C7IF88_ONCKI</name>
<gene>
    <name evidence="9" type="primary">MEF2C</name>
    <name evidence="9" type="synonym">mef2cb</name>
</gene>
<feature type="region of interest" description="Disordered" evidence="7">
    <location>
        <begin position="381"/>
        <end position="475"/>
    </location>
</feature>
<evidence type="ECO:0000259" key="8">
    <source>
        <dbReference type="PROSITE" id="PS50066"/>
    </source>
</evidence>
<evidence type="ECO:0000256" key="2">
    <source>
        <dbReference type="ARBA" id="ARBA00023015"/>
    </source>
</evidence>
<dbReference type="PRINTS" id="PR00404">
    <property type="entry name" value="MADSDOMAIN"/>
</dbReference>
<reference evidence="9" key="2">
    <citation type="submission" date="2025-09" db="UniProtKB">
        <authorList>
            <consortium name="Ensembl"/>
        </authorList>
    </citation>
    <scope>IDENTIFICATION</scope>
</reference>
<evidence type="ECO:0000256" key="7">
    <source>
        <dbReference type="SAM" id="MobiDB-lite"/>
    </source>
</evidence>
<dbReference type="InterPro" id="IPR002100">
    <property type="entry name" value="TF_MADSbox"/>
</dbReference>
<keyword evidence="6" id="KW-0539">Nucleus</keyword>
<dbReference type="Pfam" id="PF00319">
    <property type="entry name" value="SRF-TF"/>
    <property type="match status" value="1"/>
</dbReference>
<dbReference type="GO" id="GO:0005634">
    <property type="term" value="C:nucleus"/>
    <property type="evidence" value="ECO:0007669"/>
    <property type="project" value="UniProtKB-SubCell"/>
</dbReference>
<protein>
    <submittedName>
        <fullName evidence="9">Myocyte enhancer factor 2cb</fullName>
    </submittedName>
</protein>
<dbReference type="Ensembl" id="ENSOKIT00005077571.1">
    <property type="protein sequence ID" value="ENSOKIP00005072798.1"/>
    <property type="gene ID" value="ENSOKIG00005031185.1"/>
</dbReference>
<dbReference type="InterPro" id="IPR033896">
    <property type="entry name" value="MEF2-like_N"/>
</dbReference>
<dbReference type="FunFam" id="3.40.1810.10:FF:000001">
    <property type="entry name" value="Myocyte-specific enhancer factor 2A homolog"/>
    <property type="match status" value="1"/>
</dbReference>
<dbReference type="InterPro" id="IPR022102">
    <property type="entry name" value="HJURP_C"/>
</dbReference>
<evidence type="ECO:0000256" key="4">
    <source>
        <dbReference type="ARBA" id="ARBA00023159"/>
    </source>
</evidence>
<dbReference type="SMART" id="SM00432">
    <property type="entry name" value="MADS"/>
    <property type="match status" value="1"/>
</dbReference>
<dbReference type="GO" id="GO:0007507">
    <property type="term" value="P:heart development"/>
    <property type="evidence" value="ECO:0007669"/>
    <property type="project" value="TreeGrafter"/>
</dbReference>
<keyword evidence="10" id="KW-1185">Reference proteome</keyword>
<dbReference type="GO" id="GO:0000978">
    <property type="term" value="F:RNA polymerase II cis-regulatory region sequence-specific DNA binding"/>
    <property type="evidence" value="ECO:0007669"/>
    <property type="project" value="TreeGrafter"/>
</dbReference>
<dbReference type="PROSITE" id="PS50066">
    <property type="entry name" value="MADS_BOX_2"/>
    <property type="match status" value="1"/>
</dbReference>
<feature type="compositionally biased region" description="Basic and acidic residues" evidence="7">
    <location>
        <begin position="434"/>
        <end position="445"/>
    </location>
</feature>
<accession>A0A8C7IF88</accession>
<dbReference type="GO" id="GO:0030154">
    <property type="term" value="P:cell differentiation"/>
    <property type="evidence" value="ECO:0007669"/>
    <property type="project" value="TreeGrafter"/>
</dbReference>
<reference evidence="9" key="1">
    <citation type="submission" date="2025-08" db="UniProtKB">
        <authorList>
            <consortium name="Ensembl"/>
        </authorList>
    </citation>
    <scope>IDENTIFICATION</scope>
</reference>
<dbReference type="PANTHER" id="PTHR11945">
    <property type="entry name" value="MADS BOX PROTEIN"/>
    <property type="match status" value="1"/>
</dbReference>
<dbReference type="SUPFAM" id="SSF55455">
    <property type="entry name" value="SRF-like"/>
    <property type="match status" value="1"/>
</dbReference>
<feature type="domain" description="MADS-box" evidence="8">
    <location>
        <begin position="1"/>
        <end position="61"/>
    </location>
</feature>